<dbReference type="EMBL" id="JABBWG010000045">
    <property type="protein sequence ID" value="KAG1807114.1"/>
    <property type="molecule type" value="Genomic_DNA"/>
</dbReference>
<protein>
    <submittedName>
        <fullName evidence="2">Uncharacterized protein</fullName>
    </submittedName>
</protein>
<accession>A0A9P7DZZ0</accession>
<reference evidence="2" key="1">
    <citation type="journal article" date="2020" name="New Phytol.">
        <title>Comparative genomics reveals dynamic genome evolution in host specialist ectomycorrhizal fungi.</title>
        <authorList>
            <person name="Lofgren L.A."/>
            <person name="Nguyen N.H."/>
            <person name="Vilgalys R."/>
            <person name="Ruytinx J."/>
            <person name="Liao H.L."/>
            <person name="Branco S."/>
            <person name="Kuo A."/>
            <person name="LaButti K."/>
            <person name="Lipzen A."/>
            <person name="Andreopoulos W."/>
            <person name="Pangilinan J."/>
            <person name="Riley R."/>
            <person name="Hundley H."/>
            <person name="Na H."/>
            <person name="Barry K."/>
            <person name="Grigoriev I.V."/>
            <person name="Stajich J.E."/>
            <person name="Kennedy P.G."/>
        </authorList>
    </citation>
    <scope>NUCLEOTIDE SEQUENCE</scope>
    <source>
        <strain evidence="2">MN1</strain>
    </source>
</reference>
<evidence type="ECO:0000256" key="1">
    <source>
        <dbReference type="SAM" id="MobiDB-lite"/>
    </source>
</evidence>
<feature type="region of interest" description="Disordered" evidence="1">
    <location>
        <begin position="84"/>
        <end position="265"/>
    </location>
</feature>
<dbReference type="GeneID" id="64627457"/>
<keyword evidence="3" id="KW-1185">Reference proteome</keyword>
<feature type="compositionally biased region" description="Polar residues" evidence="1">
    <location>
        <begin position="220"/>
        <end position="232"/>
    </location>
</feature>
<dbReference type="OrthoDB" id="3251271at2759"/>
<dbReference type="RefSeq" id="XP_041187850.1">
    <property type="nucleotide sequence ID" value="XM_041333440.1"/>
</dbReference>
<feature type="compositionally biased region" description="Basic and acidic residues" evidence="1">
    <location>
        <begin position="117"/>
        <end position="127"/>
    </location>
</feature>
<name>A0A9P7DZZ0_9AGAM</name>
<organism evidence="2 3">
    <name type="scientific">Suillus subaureus</name>
    <dbReference type="NCBI Taxonomy" id="48587"/>
    <lineage>
        <taxon>Eukaryota</taxon>
        <taxon>Fungi</taxon>
        <taxon>Dikarya</taxon>
        <taxon>Basidiomycota</taxon>
        <taxon>Agaricomycotina</taxon>
        <taxon>Agaricomycetes</taxon>
        <taxon>Agaricomycetidae</taxon>
        <taxon>Boletales</taxon>
        <taxon>Suillineae</taxon>
        <taxon>Suillaceae</taxon>
        <taxon>Suillus</taxon>
    </lineage>
</organism>
<proteinExistence type="predicted"/>
<comment type="caution">
    <text evidence="2">The sequence shown here is derived from an EMBL/GenBank/DDBJ whole genome shotgun (WGS) entry which is preliminary data.</text>
</comment>
<evidence type="ECO:0000313" key="2">
    <source>
        <dbReference type="EMBL" id="KAG1807114.1"/>
    </source>
</evidence>
<sequence length="265" mass="28663">MVVETQKTLSTGTLNLRFMQNARRAQQLSGVDVELEKAHVKDEAEWEVAPEIRKAWGLADGVRGSNSDSNDDLYERSYMPFLFPSVSETPGPEEENGTSSSTSLGSVKPHGRRKFNKNGEESSKPPEVRSAVVTDVQPDETRKIKIKSISSSTNSVTSAKPSKKLKDPASRVIYDNNNVGVDLRSGSLSSNRTSPASAPKSISSSGSNAFMKPAGVDDPSPSSRVAPSTLASASFARKGKRRQEQDNAEVETMGLKKKKTVSFVQ</sequence>
<dbReference type="AlphaFoldDB" id="A0A9P7DZZ0"/>
<evidence type="ECO:0000313" key="3">
    <source>
        <dbReference type="Proteomes" id="UP000807769"/>
    </source>
</evidence>
<dbReference type="Proteomes" id="UP000807769">
    <property type="component" value="Unassembled WGS sequence"/>
</dbReference>
<feature type="compositionally biased region" description="Low complexity" evidence="1">
    <location>
        <begin position="194"/>
        <end position="207"/>
    </location>
</feature>
<feature type="compositionally biased region" description="Basic residues" evidence="1">
    <location>
        <begin position="255"/>
        <end position="265"/>
    </location>
</feature>
<gene>
    <name evidence="2" type="ORF">BJ212DRAFT_1303578</name>
</gene>